<reference evidence="2 3" key="1">
    <citation type="submission" date="2018-09" db="EMBL/GenBank/DDBJ databases">
        <title>Metagenome Assembled Genomes from an Advanced Water Purification Facility.</title>
        <authorList>
            <person name="Stamps B.W."/>
            <person name="Spear J.R."/>
        </authorList>
    </citation>
    <scope>NUCLEOTIDE SEQUENCE [LARGE SCALE GENOMIC DNA]</scope>
    <source>
        <strain evidence="2">Bin_42_2</strain>
    </source>
</reference>
<proteinExistence type="predicted"/>
<keyword evidence="1" id="KW-0472">Membrane</keyword>
<feature type="transmembrane region" description="Helical" evidence="1">
    <location>
        <begin position="182"/>
        <end position="199"/>
    </location>
</feature>
<dbReference type="Pfam" id="PF06966">
    <property type="entry name" value="DUF1295"/>
    <property type="match status" value="1"/>
</dbReference>
<feature type="transmembrane region" description="Helical" evidence="1">
    <location>
        <begin position="56"/>
        <end position="76"/>
    </location>
</feature>
<dbReference type="STRING" id="1122236.GCA_000378225_00229"/>
<feature type="transmembrane region" description="Helical" evidence="1">
    <location>
        <begin position="97"/>
        <end position="117"/>
    </location>
</feature>
<dbReference type="Proteomes" id="UP000321374">
    <property type="component" value="Unassembled WGS sequence"/>
</dbReference>
<accession>A0A5C7WJG4</accession>
<gene>
    <name evidence="2" type="ORF">E6Q51_04760</name>
</gene>
<feature type="transmembrane region" description="Helical" evidence="1">
    <location>
        <begin position="32"/>
        <end position="50"/>
    </location>
</feature>
<dbReference type="AlphaFoldDB" id="A0A5C7WJG4"/>
<evidence type="ECO:0000313" key="3">
    <source>
        <dbReference type="Proteomes" id="UP000321374"/>
    </source>
</evidence>
<dbReference type="EMBL" id="SSGG01000076">
    <property type="protein sequence ID" value="TXI36825.1"/>
    <property type="molecule type" value="Genomic_DNA"/>
</dbReference>
<comment type="caution">
    <text evidence="2">The sequence shown here is derived from an EMBL/GenBank/DDBJ whole genome shotgun (WGS) entry which is preliminary data.</text>
</comment>
<evidence type="ECO:0000256" key="1">
    <source>
        <dbReference type="SAM" id="Phobius"/>
    </source>
</evidence>
<name>A0A5C7WJG4_METME</name>
<feature type="transmembrane region" description="Helical" evidence="1">
    <location>
        <begin position="129"/>
        <end position="147"/>
    </location>
</feature>
<dbReference type="PROSITE" id="PS50244">
    <property type="entry name" value="S5A_REDUCTASE"/>
    <property type="match status" value="1"/>
</dbReference>
<protein>
    <submittedName>
        <fullName evidence="2">DUF1295 domain-containing protein</fullName>
    </submittedName>
</protein>
<dbReference type="PANTHER" id="PTHR32251">
    <property type="entry name" value="3-OXO-5-ALPHA-STEROID 4-DEHYDROGENASE"/>
    <property type="match status" value="1"/>
</dbReference>
<organism evidence="2 3">
    <name type="scientific">Methylophilus methylotrophus</name>
    <name type="common">Bacterium W3A1</name>
    <dbReference type="NCBI Taxonomy" id="17"/>
    <lineage>
        <taxon>Bacteria</taxon>
        <taxon>Pseudomonadati</taxon>
        <taxon>Pseudomonadota</taxon>
        <taxon>Betaproteobacteria</taxon>
        <taxon>Nitrosomonadales</taxon>
        <taxon>Methylophilaceae</taxon>
        <taxon>Methylophilus</taxon>
    </lineage>
</organism>
<sequence length="251" mass="29074">MIYSYALIAIVAFALTGWLLSFATHKYSHVDSMWSLFMLMTACVSAIFMLDLSLRAWLVLVAVSLWALRLSIFLTWRNWGKEDHRYDTIRKNNEPHFWLKSLYIIFGFQALLAWAISYPLYVSITSQSSLQWLDAAAILLFLTGFYWETVADWQLMQFRHKNMGADGVLQTGLWRYSRHPNYFGECLIWWGFALFGAATGNPWVWLSPVIMTFLLLKVSGVSLMEQTIHSRRPGYAEYAKRTNAFIPGIPK</sequence>
<dbReference type="GO" id="GO:0016020">
    <property type="term" value="C:membrane"/>
    <property type="evidence" value="ECO:0007669"/>
    <property type="project" value="TreeGrafter"/>
</dbReference>
<dbReference type="Gene3D" id="1.20.120.1630">
    <property type="match status" value="1"/>
</dbReference>
<feature type="transmembrane region" description="Helical" evidence="1">
    <location>
        <begin position="6"/>
        <end position="25"/>
    </location>
</feature>
<dbReference type="PANTHER" id="PTHR32251:SF15">
    <property type="entry name" value="3-OXO-5-ALPHA-STEROID 4-DEHYDROGENASE (DUF1295)"/>
    <property type="match status" value="1"/>
</dbReference>
<keyword evidence="1" id="KW-0812">Transmembrane</keyword>
<evidence type="ECO:0000313" key="2">
    <source>
        <dbReference type="EMBL" id="TXI36825.1"/>
    </source>
</evidence>
<keyword evidence="1" id="KW-1133">Transmembrane helix</keyword>
<dbReference type="InterPro" id="IPR010721">
    <property type="entry name" value="UstE-like"/>
</dbReference>